<evidence type="ECO:0000313" key="3">
    <source>
        <dbReference type="EMBL" id="MBU8874667.1"/>
    </source>
</evidence>
<evidence type="ECO:0000313" key="4">
    <source>
        <dbReference type="Proteomes" id="UP000727907"/>
    </source>
</evidence>
<sequence length="364" mass="38717">MLHLVTPTQGSTSHDRSSDPALRSGIEAARLAAVERYGILDTPPEPAFDHITALAADIFSAPIAVLGFIGTDHVFFKSHHGLDATQAVRGADPAAPVMTPWLRAQFANGFHAGVPLHCADGHEIGTLCVIDRRSRRVDEQQLRRLRALGGVVTDMLAMRLAARRALAQAEMTSSEVDHRAMNSLQFVASLLQLQSRAAVLPETAQQLRAAANRVLAVARVHRTFTTIGTTDRVPILDHLRTLCAELSSSVGSEIRLESRDEVEVSKAQVLSIGLIVNELVTNAHKHAGDPISVAFRRVDPTQNELSVLDSGPGLPAGFVPTDAAGKGLGMKVVNALAAQLGGALSATNHPTSHGARFTVTFPVA</sequence>
<feature type="domain" description="Histidine kinase" evidence="2">
    <location>
        <begin position="175"/>
        <end position="364"/>
    </location>
</feature>
<organism evidence="3 4">
    <name type="scientific">Reyranella humidisoli</name>
    <dbReference type="NCBI Taxonomy" id="2849149"/>
    <lineage>
        <taxon>Bacteria</taxon>
        <taxon>Pseudomonadati</taxon>
        <taxon>Pseudomonadota</taxon>
        <taxon>Alphaproteobacteria</taxon>
        <taxon>Hyphomicrobiales</taxon>
        <taxon>Reyranellaceae</taxon>
        <taxon>Reyranella</taxon>
    </lineage>
</organism>
<dbReference type="Pfam" id="PF07568">
    <property type="entry name" value="HisKA_2"/>
    <property type="match status" value="1"/>
</dbReference>
<comment type="caution">
    <text evidence="3">The sequence shown here is derived from an EMBL/GenBank/DDBJ whole genome shotgun (WGS) entry which is preliminary data.</text>
</comment>
<protein>
    <submittedName>
        <fullName evidence="3">Sensor histidine kinase</fullName>
    </submittedName>
</protein>
<proteinExistence type="predicted"/>
<name>A0ABS6ILN0_9HYPH</name>
<feature type="compositionally biased region" description="Polar residues" evidence="1">
    <location>
        <begin position="1"/>
        <end position="12"/>
    </location>
</feature>
<evidence type="ECO:0000256" key="1">
    <source>
        <dbReference type="SAM" id="MobiDB-lite"/>
    </source>
</evidence>
<dbReference type="RefSeq" id="WP_216960606.1">
    <property type="nucleotide sequence ID" value="NZ_JAHOPB010000001.1"/>
</dbReference>
<dbReference type="EMBL" id="JAHOPB010000001">
    <property type="protein sequence ID" value="MBU8874667.1"/>
    <property type="molecule type" value="Genomic_DNA"/>
</dbReference>
<gene>
    <name evidence="3" type="ORF">KQ910_12905</name>
</gene>
<keyword evidence="3" id="KW-0808">Transferase</keyword>
<keyword evidence="3" id="KW-0418">Kinase</keyword>
<dbReference type="Proteomes" id="UP000727907">
    <property type="component" value="Unassembled WGS sequence"/>
</dbReference>
<dbReference type="GO" id="GO:0016301">
    <property type="term" value="F:kinase activity"/>
    <property type="evidence" value="ECO:0007669"/>
    <property type="project" value="UniProtKB-KW"/>
</dbReference>
<feature type="region of interest" description="Disordered" evidence="1">
    <location>
        <begin position="1"/>
        <end position="21"/>
    </location>
</feature>
<dbReference type="Pfam" id="PF02518">
    <property type="entry name" value="HATPase_c"/>
    <property type="match status" value="1"/>
</dbReference>
<evidence type="ECO:0000259" key="2">
    <source>
        <dbReference type="PROSITE" id="PS50109"/>
    </source>
</evidence>
<dbReference type="InterPro" id="IPR003594">
    <property type="entry name" value="HATPase_dom"/>
</dbReference>
<dbReference type="InterPro" id="IPR011495">
    <property type="entry name" value="Sig_transdc_His_kin_sub2_dim/P"/>
</dbReference>
<reference evidence="3 4" key="1">
    <citation type="submission" date="2021-06" db="EMBL/GenBank/DDBJ databases">
        <authorList>
            <person name="Lee D.H."/>
        </authorList>
    </citation>
    <scope>NUCLEOTIDE SEQUENCE [LARGE SCALE GENOMIC DNA]</scope>
    <source>
        <strain evidence="3 4">MMS21-HV4-11</strain>
    </source>
</reference>
<accession>A0ABS6ILN0</accession>
<dbReference type="InterPro" id="IPR005467">
    <property type="entry name" value="His_kinase_dom"/>
</dbReference>
<dbReference type="PROSITE" id="PS50109">
    <property type="entry name" value="HIS_KIN"/>
    <property type="match status" value="1"/>
</dbReference>
<dbReference type="PANTHER" id="PTHR43102">
    <property type="entry name" value="SLR1143 PROTEIN"/>
    <property type="match status" value="1"/>
</dbReference>
<dbReference type="PANTHER" id="PTHR43102:SF2">
    <property type="entry name" value="GAF DOMAIN-CONTAINING PROTEIN"/>
    <property type="match status" value="1"/>
</dbReference>
<keyword evidence="4" id="KW-1185">Reference proteome</keyword>
<dbReference type="SMART" id="SM00387">
    <property type="entry name" value="HATPase_c"/>
    <property type="match status" value="1"/>
</dbReference>